<keyword evidence="3" id="KW-1185">Reference proteome</keyword>
<protein>
    <submittedName>
        <fullName evidence="2">Uncharacterized protein</fullName>
    </submittedName>
</protein>
<feature type="region of interest" description="Disordered" evidence="1">
    <location>
        <begin position="52"/>
        <end position="86"/>
    </location>
</feature>
<proteinExistence type="predicted"/>
<sequence length="86" mass="9766">MFKSRNYLQHLDVIYNIAVWAYVHGNFSAVSWPLIGWSRVCSAFDPESQKGLSESHFAQTESGKQRQLKQTQAISSDSPQGLLHKQ</sequence>
<evidence type="ECO:0000313" key="2">
    <source>
        <dbReference type="EMBL" id="ODV61206.1"/>
    </source>
</evidence>
<dbReference type="InParanoid" id="A0A1D2VHS5"/>
<feature type="compositionally biased region" description="Polar residues" evidence="1">
    <location>
        <begin position="68"/>
        <end position="79"/>
    </location>
</feature>
<gene>
    <name evidence="2" type="ORF">ASCRUDRAFT_147558</name>
</gene>
<organism evidence="2 3">
    <name type="scientific">Ascoidea rubescens DSM 1968</name>
    <dbReference type="NCBI Taxonomy" id="1344418"/>
    <lineage>
        <taxon>Eukaryota</taxon>
        <taxon>Fungi</taxon>
        <taxon>Dikarya</taxon>
        <taxon>Ascomycota</taxon>
        <taxon>Saccharomycotina</taxon>
        <taxon>Saccharomycetes</taxon>
        <taxon>Ascoideaceae</taxon>
        <taxon>Ascoidea</taxon>
    </lineage>
</organism>
<evidence type="ECO:0000313" key="3">
    <source>
        <dbReference type="Proteomes" id="UP000095038"/>
    </source>
</evidence>
<dbReference type="EMBL" id="KV454480">
    <property type="protein sequence ID" value="ODV61206.1"/>
    <property type="molecule type" value="Genomic_DNA"/>
</dbReference>
<reference evidence="3" key="1">
    <citation type="submission" date="2016-05" db="EMBL/GenBank/DDBJ databases">
        <title>Comparative genomics of biotechnologically important yeasts.</title>
        <authorList>
            <consortium name="DOE Joint Genome Institute"/>
            <person name="Riley R."/>
            <person name="Haridas S."/>
            <person name="Wolfe K.H."/>
            <person name="Lopes M.R."/>
            <person name="Hittinger C.T."/>
            <person name="Goker M."/>
            <person name="Salamov A."/>
            <person name="Wisecaver J."/>
            <person name="Long T.M."/>
            <person name="Aerts A.L."/>
            <person name="Barry K."/>
            <person name="Choi C."/>
            <person name="Clum A."/>
            <person name="Coughlan A.Y."/>
            <person name="Deshpande S."/>
            <person name="Douglass A.P."/>
            <person name="Hanson S.J."/>
            <person name="Klenk H.-P."/>
            <person name="Labutti K."/>
            <person name="Lapidus A."/>
            <person name="Lindquist E."/>
            <person name="Lipzen A."/>
            <person name="Meier-Kolthoff J.P."/>
            <person name="Ohm R.A."/>
            <person name="Otillar R.P."/>
            <person name="Pangilinan J."/>
            <person name="Peng Y."/>
            <person name="Rokas A."/>
            <person name="Rosa C.A."/>
            <person name="Scheuner C."/>
            <person name="Sibirny A.A."/>
            <person name="Slot J.C."/>
            <person name="Stielow J.B."/>
            <person name="Sun H."/>
            <person name="Kurtzman C.P."/>
            <person name="Blackwell M."/>
            <person name="Grigoriev I.V."/>
            <person name="Jeffries T.W."/>
        </authorList>
    </citation>
    <scope>NUCLEOTIDE SEQUENCE [LARGE SCALE GENOMIC DNA]</scope>
    <source>
        <strain evidence="3">DSM 1968</strain>
    </source>
</reference>
<feature type="compositionally biased region" description="Polar residues" evidence="1">
    <location>
        <begin position="52"/>
        <end position="62"/>
    </location>
</feature>
<evidence type="ECO:0000256" key="1">
    <source>
        <dbReference type="SAM" id="MobiDB-lite"/>
    </source>
</evidence>
<dbReference type="GeneID" id="30962886"/>
<accession>A0A1D2VHS5</accession>
<dbReference type="AlphaFoldDB" id="A0A1D2VHS5"/>
<dbReference type="RefSeq" id="XP_020047513.1">
    <property type="nucleotide sequence ID" value="XM_020189250.1"/>
</dbReference>
<dbReference type="Proteomes" id="UP000095038">
    <property type="component" value="Unassembled WGS sequence"/>
</dbReference>
<name>A0A1D2VHS5_9ASCO</name>